<dbReference type="Proteomes" id="UP001148737">
    <property type="component" value="Unassembled WGS sequence"/>
</dbReference>
<reference evidence="1" key="1">
    <citation type="submission" date="2022-07" db="EMBL/GenBank/DDBJ databases">
        <title>Genome Sequence of Lecanicillium saksenae.</title>
        <authorList>
            <person name="Buettner E."/>
        </authorList>
    </citation>
    <scope>NUCLEOTIDE SEQUENCE</scope>
    <source>
        <strain evidence="1">VT-O1</strain>
    </source>
</reference>
<dbReference type="EMBL" id="JANAKD010000546">
    <property type="protein sequence ID" value="KAJ3492906.1"/>
    <property type="molecule type" value="Genomic_DNA"/>
</dbReference>
<protein>
    <submittedName>
        <fullName evidence="1">Uncharacterized protein</fullName>
    </submittedName>
</protein>
<name>A0ACC1QW27_9HYPO</name>
<evidence type="ECO:0000313" key="1">
    <source>
        <dbReference type="EMBL" id="KAJ3492906.1"/>
    </source>
</evidence>
<evidence type="ECO:0000313" key="2">
    <source>
        <dbReference type="Proteomes" id="UP001148737"/>
    </source>
</evidence>
<organism evidence="1 2">
    <name type="scientific">Lecanicillium saksenae</name>
    <dbReference type="NCBI Taxonomy" id="468837"/>
    <lineage>
        <taxon>Eukaryota</taxon>
        <taxon>Fungi</taxon>
        <taxon>Dikarya</taxon>
        <taxon>Ascomycota</taxon>
        <taxon>Pezizomycotina</taxon>
        <taxon>Sordariomycetes</taxon>
        <taxon>Hypocreomycetidae</taxon>
        <taxon>Hypocreales</taxon>
        <taxon>Cordycipitaceae</taxon>
        <taxon>Lecanicillium</taxon>
    </lineage>
</organism>
<keyword evidence="2" id="KW-1185">Reference proteome</keyword>
<accession>A0ACC1QW27</accession>
<comment type="caution">
    <text evidence="1">The sequence shown here is derived from an EMBL/GenBank/DDBJ whole genome shotgun (WGS) entry which is preliminary data.</text>
</comment>
<proteinExistence type="predicted"/>
<sequence>MRRLLSWPGQQRELHGEVFDFAVIRVCSDEKQSVTVAKRCFREPAVEIGVGDLESLSCRRFYLFVVLCRIGYQFEESTTITVDFIQNIDMIGPFRSTAVTMARTHDPHSTYYDGRLRQGPALIRARRPYLFKNAFTGLGLLAVVGGIYWYTLKAVGQDEFDDVKVPDVPRKPTETK</sequence>
<gene>
    <name evidence="1" type="ORF">NLG97_g5066</name>
</gene>